<dbReference type="AlphaFoldDB" id="A0AAE1XP77"/>
<accession>A0AAE1XP77</accession>
<keyword evidence="2" id="KW-1185">Reference proteome</keyword>
<comment type="caution">
    <text evidence="1">The sequence shown here is derived from an EMBL/GenBank/DDBJ whole genome shotgun (WGS) entry which is preliminary data.</text>
</comment>
<organism evidence="1 2">
    <name type="scientific">Sesamum alatum</name>
    <dbReference type="NCBI Taxonomy" id="300844"/>
    <lineage>
        <taxon>Eukaryota</taxon>
        <taxon>Viridiplantae</taxon>
        <taxon>Streptophyta</taxon>
        <taxon>Embryophyta</taxon>
        <taxon>Tracheophyta</taxon>
        <taxon>Spermatophyta</taxon>
        <taxon>Magnoliopsida</taxon>
        <taxon>eudicotyledons</taxon>
        <taxon>Gunneridae</taxon>
        <taxon>Pentapetalae</taxon>
        <taxon>asterids</taxon>
        <taxon>lamiids</taxon>
        <taxon>Lamiales</taxon>
        <taxon>Pedaliaceae</taxon>
        <taxon>Sesamum</taxon>
    </lineage>
</organism>
<reference evidence="1" key="2">
    <citation type="journal article" date="2024" name="Plant">
        <title>Genomic evolution and insights into agronomic trait innovations of Sesamum species.</title>
        <authorList>
            <person name="Miao H."/>
            <person name="Wang L."/>
            <person name="Qu L."/>
            <person name="Liu H."/>
            <person name="Sun Y."/>
            <person name="Le M."/>
            <person name="Wang Q."/>
            <person name="Wei S."/>
            <person name="Zheng Y."/>
            <person name="Lin W."/>
            <person name="Duan Y."/>
            <person name="Cao H."/>
            <person name="Xiong S."/>
            <person name="Wang X."/>
            <person name="Wei L."/>
            <person name="Li C."/>
            <person name="Ma Q."/>
            <person name="Ju M."/>
            <person name="Zhao R."/>
            <person name="Li G."/>
            <person name="Mu C."/>
            <person name="Tian Q."/>
            <person name="Mei H."/>
            <person name="Zhang T."/>
            <person name="Gao T."/>
            <person name="Zhang H."/>
        </authorList>
    </citation>
    <scope>NUCLEOTIDE SEQUENCE</scope>
    <source>
        <strain evidence="1">3651</strain>
    </source>
</reference>
<sequence length="106" mass="12060">MAAKPKNGSAPPRYGPGFFSFFVILIWRKNDIRIDTYICIQKGLFGNWDRNHGQVQRGATTLTNTSALRRLIPEGFPILGSPWNLYRVCLHFVLLLYVSALAQAHR</sequence>
<proteinExistence type="predicted"/>
<evidence type="ECO:0000313" key="1">
    <source>
        <dbReference type="EMBL" id="KAK4415047.1"/>
    </source>
</evidence>
<evidence type="ECO:0000313" key="2">
    <source>
        <dbReference type="Proteomes" id="UP001293254"/>
    </source>
</evidence>
<reference evidence="1" key="1">
    <citation type="submission" date="2020-06" db="EMBL/GenBank/DDBJ databases">
        <authorList>
            <person name="Li T."/>
            <person name="Hu X."/>
            <person name="Zhang T."/>
            <person name="Song X."/>
            <person name="Zhang H."/>
            <person name="Dai N."/>
            <person name="Sheng W."/>
            <person name="Hou X."/>
            <person name="Wei L."/>
        </authorList>
    </citation>
    <scope>NUCLEOTIDE SEQUENCE</scope>
    <source>
        <strain evidence="1">3651</strain>
        <tissue evidence="1">Leaf</tissue>
    </source>
</reference>
<gene>
    <name evidence="1" type="ORF">Salat_2611800</name>
</gene>
<dbReference type="Proteomes" id="UP001293254">
    <property type="component" value="Unassembled WGS sequence"/>
</dbReference>
<dbReference type="EMBL" id="JACGWO010000011">
    <property type="protein sequence ID" value="KAK4415047.1"/>
    <property type="molecule type" value="Genomic_DNA"/>
</dbReference>
<protein>
    <submittedName>
        <fullName evidence="1">Uncharacterized protein</fullName>
    </submittedName>
</protein>
<name>A0AAE1XP77_9LAMI</name>